<feature type="domain" description="EamA" evidence="7">
    <location>
        <begin position="15"/>
        <end position="151"/>
    </location>
</feature>
<dbReference type="InterPro" id="IPR037185">
    <property type="entry name" value="EmrE-like"/>
</dbReference>
<dbReference type="Proteomes" id="UP000324298">
    <property type="component" value="Unassembled WGS sequence"/>
</dbReference>
<dbReference type="EMBL" id="SRSD01000003">
    <property type="protein sequence ID" value="KAA0893464.1"/>
    <property type="molecule type" value="Genomic_DNA"/>
</dbReference>
<feature type="transmembrane region" description="Helical" evidence="6">
    <location>
        <begin position="226"/>
        <end position="249"/>
    </location>
</feature>
<evidence type="ECO:0000259" key="7">
    <source>
        <dbReference type="Pfam" id="PF00892"/>
    </source>
</evidence>
<feature type="transmembrane region" description="Helical" evidence="6">
    <location>
        <begin position="12"/>
        <end position="35"/>
    </location>
</feature>
<comment type="subcellular location">
    <subcellularLocation>
        <location evidence="1">Membrane</location>
        <topology evidence="1">Multi-pass membrane protein</topology>
    </subcellularLocation>
</comment>
<sequence>MTSDPQHAGRAGIYFKLVLTTFFWGGTFVAARFAVHEAPPFFAASCRFAIAAVVLMALVARQAQRRGETVPVPRSLREVLALSSLGLTGIFCYNAFFFSGLKLTGAANGSLIVAINPLLTAVLSAWWLRERIRPLQGVGLAVSLAGVGVIVTRGDLGVLRTLTFNHGDLLLLGAPLSWAAYSILGKRAMGTFSPLVATAYAALSGTLLLIPAAVLEALGGAGPHRFSILGWVAILQLALLGTVAGFVWWYEGVQALGASRAALFVNLVPVFGTLLAALLLGERLGWPQLWGGMLVIAGVCGGTVRLKAD</sequence>
<feature type="domain" description="EamA" evidence="7">
    <location>
        <begin position="167"/>
        <end position="300"/>
    </location>
</feature>
<dbReference type="Pfam" id="PF00892">
    <property type="entry name" value="EamA"/>
    <property type="match status" value="2"/>
</dbReference>
<organism evidence="8 9">
    <name type="scientific">Oryzomonas rubra</name>
    <dbReference type="NCBI Taxonomy" id="2509454"/>
    <lineage>
        <taxon>Bacteria</taxon>
        <taxon>Pseudomonadati</taxon>
        <taxon>Thermodesulfobacteriota</taxon>
        <taxon>Desulfuromonadia</taxon>
        <taxon>Geobacterales</taxon>
        <taxon>Geobacteraceae</taxon>
        <taxon>Oryzomonas</taxon>
    </lineage>
</organism>
<comment type="similarity">
    <text evidence="2">Belongs to the EamA transporter family.</text>
</comment>
<feature type="transmembrane region" description="Helical" evidence="6">
    <location>
        <begin position="261"/>
        <end position="281"/>
    </location>
</feature>
<dbReference type="InterPro" id="IPR050638">
    <property type="entry name" value="AA-Vitamin_Transporters"/>
</dbReference>
<keyword evidence="5 6" id="KW-0472">Membrane</keyword>
<feature type="transmembrane region" description="Helical" evidence="6">
    <location>
        <begin position="135"/>
        <end position="152"/>
    </location>
</feature>
<feature type="transmembrane region" description="Helical" evidence="6">
    <location>
        <begin position="287"/>
        <end position="306"/>
    </location>
</feature>
<keyword evidence="3 6" id="KW-0812">Transmembrane</keyword>
<dbReference type="GO" id="GO:0016020">
    <property type="term" value="C:membrane"/>
    <property type="evidence" value="ECO:0007669"/>
    <property type="project" value="UniProtKB-SubCell"/>
</dbReference>
<dbReference type="InterPro" id="IPR000620">
    <property type="entry name" value="EamA_dom"/>
</dbReference>
<evidence type="ECO:0000256" key="5">
    <source>
        <dbReference type="ARBA" id="ARBA00023136"/>
    </source>
</evidence>
<feature type="transmembrane region" description="Helical" evidence="6">
    <location>
        <begin position="195"/>
        <end position="214"/>
    </location>
</feature>
<evidence type="ECO:0000256" key="6">
    <source>
        <dbReference type="SAM" id="Phobius"/>
    </source>
</evidence>
<comment type="caution">
    <text evidence="8">The sequence shown here is derived from an EMBL/GenBank/DDBJ whole genome shotgun (WGS) entry which is preliminary data.</text>
</comment>
<evidence type="ECO:0000313" key="8">
    <source>
        <dbReference type="EMBL" id="KAA0893464.1"/>
    </source>
</evidence>
<evidence type="ECO:0000256" key="4">
    <source>
        <dbReference type="ARBA" id="ARBA00022989"/>
    </source>
</evidence>
<evidence type="ECO:0000313" key="9">
    <source>
        <dbReference type="Proteomes" id="UP000324298"/>
    </source>
</evidence>
<name>A0A5A9XKL8_9BACT</name>
<keyword evidence="9" id="KW-1185">Reference proteome</keyword>
<evidence type="ECO:0000256" key="1">
    <source>
        <dbReference type="ARBA" id="ARBA00004141"/>
    </source>
</evidence>
<proteinExistence type="inferred from homology"/>
<feature type="transmembrane region" description="Helical" evidence="6">
    <location>
        <begin position="164"/>
        <end position="183"/>
    </location>
</feature>
<dbReference type="OrthoDB" id="5186724at2"/>
<evidence type="ECO:0000256" key="3">
    <source>
        <dbReference type="ARBA" id="ARBA00022692"/>
    </source>
</evidence>
<feature type="transmembrane region" description="Helical" evidence="6">
    <location>
        <begin position="41"/>
        <end position="59"/>
    </location>
</feature>
<feature type="transmembrane region" description="Helical" evidence="6">
    <location>
        <begin position="110"/>
        <end position="128"/>
    </location>
</feature>
<dbReference type="AlphaFoldDB" id="A0A5A9XKL8"/>
<dbReference type="RefSeq" id="WP_149306779.1">
    <property type="nucleotide sequence ID" value="NZ_SRSD01000003.1"/>
</dbReference>
<keyword evidence="4 6" id="KW-1133">Transmembrane helix</keyword>
<feature type="transmembrane region" description="Helical" evidence="6">
    <location>
        <begin position="79"/>
        <end position="98"/>
    </location>
</feature>
<accession>A0A5A9XKL8</accession>
<dbReference type="PANTHER" id="PTHR32322:SF2">
    <property type="entry name" value="EAMA DOMAIN-CONTAINING PROTEIN"/>
    <property type="match status" value="1"/>
</dbReference>
<dbReference type="SUPFAM" id="SSF103481">
    <property type="entry name" value="Multidrug resistance efflux transporter EmrE"/>
    <property type="match status" value="2"/>
</dbReference>
<protein>
    <submittedName>
        <fullName evidence="8">EamA family transporter</fullName>
    </submittedName>
</protein>
<evidence type="ECO:0000256" key="2">
    <source>
        <dbReference type="ARBA" id="ARBA00007362"/>
    </source>
</evidence>
<reference evidence="8 9" key="1">
    <citation type="submission" date="2019-04" db="EMBL/GenBank/DDBJ databases">
        <title>Geobacter ruber sp. nov., ferric-reducing bacteria isolated from paddy soil.</title>
        <authorList>
            <person name="Xu Z."/>
            <person name="Masuda Y."/>
            <person name="Itoh H."/>
            <person name="Senoo K."/>
        </authorList>
    </citation>
    <scope>NUCLEOTIDE SEQUENCE [LARGE SCALE GENOMIC DNA]</scope>
    <source>
        <strain evidence="8 9">Red88</strain>
    </source>
</reference>
<dbReference type="PANTHER" id="PTHR32322">
    <property type="entry name" value="INNER MEMBRANE TRANSPORTER"/>
    <property type="match status" value="1"/>
</dbReference>
<gene>
    <name evidence="8" type="ORF">ET418_06555</name>
</gene>